<feature type="compositionally biased region" description="Low complexity" evidence="1">
    <location>
        <begin position="1293"/>
        <end position="1310"/>
    </location>
</feature>
<feature type="region of interest" description="Disordered" evidence="1">
    <location>
        <begin position="1063"/>
        <end position="1211"/>
    </location>
</feature>
<feature type="region of interest" description="Disordered" evidence="1">
    <location>
        <begin position="810"/>
        <end position="833"/>
    </location>
</feature>
<comment type="caution">
    <text evidence="2">The sequence shown here is derived from an EMBL/GenBank/DDBJ whole genome shotgun (WGS) entry which is preliminary data.</text>
</comment>
<feature type="region of interest" description="Disordered" evidence="1">
    <location>
        <begin position="391"/>
        <end position="723"/>
    </location>
</feature>
<feature type="compositionally biased region" description="Polar residues" evidence="1">
    <location>
        <begin position="1185"/>
        <end position="1207"/>
    </location>
</feature>
<feature type="compositionally biased region" description="Polar residues" evidence="1">
    <location>
        <begin position="918"/>
        <end position="936"/>
    </location>
</feature>
<feature type="compositionally biased region" description="Polar residues" evidence="1">
    <location>
        <begin position="867"/>
        <end position="878"/>
    </location>
</feature>
<feature type="region of interest" description="Disordered" evidence="1">
    <location>
        <begin position="66"/>
        <end position="196"/>
    </location>
</feature>
<feature type="compositionally biased region" description="Polar residues" evidence="1">
    <location>
        <begin position="349"/>
        <end position="373"/>
    </location>
</feature>
<feature type="compositionally biased region" description="Low complexity" evidence="1">
    <location>
        <begin position="419"/>
        <end position="428"/>
    </location>
</feature>
<feature type="compositionally biased region" description="Low complexity" evidence="1">
    <location>
        <begin position="671"/>
        <end position="680"/>
    </location>
</feature>
<protein>
    <submittedName>
        <fullName evidence="2">Uncharacterized protein</fullName>
    </submittedName>
</protein>
<reference evidence="2 3" key="1">
    <citation type="journal article" date="2024" name="Commun. Biol.">
        <title>Comparative genomic analysis of thermophilic fungi reveals convergent evolutionary adaptations and gene losses.</title>
        <authorList>
            <person name="Steindorff A.S."/>
            <person name="Aguilar-Pontes M.V."/>
            <person name="Robinson A.J."/>
            <person name="Andreopoulos B."/>
            <person name="LaButti K."/>
            <person name="Kuo A."/>
            <person name="Mondo S."/>
            <person name="Riley R."/>
            <person name="Otillar R."/>
            <person name="Haridas S."/>
            <person name="Lipzen A."/>
            <person name="Grimwood J."/>
            <person name="Schmutz J."/>
            <person name="Clum A."/>
            <person name="Reid I.D."/>
            <person name="Moisan M.C."/>
            <person name="Butler G."/>
            <person name="Nguyen T.T.M."/>
            <person name="Dewar K."/>
            <person name="Conant G."/>
            <person name="Drula E."/>
            <person name="Henrissat B."/>
            <person name="Hansel C."/>
            <person name="Singer S."/>
            <person name="Hutchinson M.I."/>
            <person name="de Vries R.P."/>
            <person name="Natvig D.O."/>
            <person name="Powell A.J."/>
            <person name="Tsang A."/>
            <person name="Grigoriev I.V."/>
        </authorList>
    </citation>
    <scope>NUCLEOTIDE SEQUENCE [LARGE SCALE GENOMIC DNA]</scope>
    <source>
        <strain evidence="2 3">CBS 494.80</strain>
    </source>
</reference>
<feature type="compositionally biased region" description="Polar residues" evidence="1">
    <location>
        <begin position="83"/>
        <end position="102"/>
    </location>
</feature>
<feature type="region of interest" description="Disordered" evidence="1">
    <location>
        <begin position="857"/>
        <end position="997"/>
    </location>
</feature>
<feature type="compositionally biased region" description="Low complexity" evidence="1">
    <location>
        <begin position="1172"/>
        <end position="1184"/>
    </location>
</feature>
<feature type="compositionally biased region" description="Polar residues" evidence="1">
    <location>
        <begin position="178"/>
        <end position="190"/>
    </location>
</feature>
<proteinExistence type="predicted"/>
<feature type="region of interest" description="Disordered" evidence="1">
    <location>
        <begin position="339"/>
        <end position="378"/>
    </location>
</feature>
<feature type="region of interest" description="Disordered" evidence="1">
    <location>
        <begin position="1011"/>
        <end position="1049"/>
    </location>
</feature>
<gene>
    <name evidence="2" type="ORF">VTL71DRAFT_5416</name>
</gene>
<name>A0ABR4C112_9HELO</name>
<feature type="compositionally biased region" description="Polar residues" evidence="1">
    <location>
        <begin position="1015"/>
        <end position="1044"/>
    </location>
</feature>
<keyword evidence="3" id="KW-1185">Reference proteome</keyword>
<organism evidence="2 3">
    <name type="scientific">Oculimacula yallundae</name>
    <dbReference type="NCBI Taxonomy" id="86028"/>
    <lineage>
        <taxon>Eukaryota</taxon>
        <taxon>Fungi</taxon>
        <taxon>Dikarya</taxon>
        <taxon>Ascomycota</taxon>
        <taxon>Pezizomycotina</taxon>
        <taxon>Leotiomycetes</taxon>
        <taxon>Helotiales</taxon>
        <taxon>Ploettnerulaceae</taxon>
        <taxon>Oculimacula</taxon>
    </lineage>
</organism>
<sequence>MTGTVKWLDEWVRFAWQYKNAGKTANETATELQRQWPRGGKTFTSKGVQYALRTFKDPSLATDQVLGGGIQKKKKPSRPAQASGGSRNAIQNAAADSTTYTVAPSIDPGFERYPSITGGTQPVDLAKTGQPMMSPYASSSNLQHMSRDPTGDGQYIYPDPPAYSHPQASCNGREHQYPATSNPGGNTSNPLYIDGEGSNSSYQGRYMDRNGIFIGYGQEYVNPSMMPDHGFGQYLQQQGGPRPETTQMQPNTNGSGNLYMNTQMGQVHGAFQNQNVGQVGLGRGAPSNLNRGVMQSVYQQLPTPNTLQSGPKLQQISHHLPNTTKSSTNQGNRDIIARTSAPNHGLRHSANSAPSSTKYNQSNRPSHQGTTGAPNPRNVLRHMKDMANKGNSATTVSTINPQAVPSTKPPGSQNTQPLPSSKPAAPSSKPKRVRDEFDFPEFDEKLPPRFDFLAGPRASLASTPHPEPSTPRPDSSKKIEAVENQSGGKRKHQGEEPIIPQVSAGPAGHGSNGHHRSNPHKRQKLHVDNNDLAASRPCFESSKNVEGVGSQSEGKRKQQGEEPSTPQLSAGGGSGSNDDHQSNPHERQKLPGDHSDLVSTPRFETSEKVEAETSQSAGKRKRQGEEPSTPQVSIGGTHGSTVDQQSNPHKRQKLEDPKAMKMLVAGGQGSISGSQQPSIQKAATNAEDSRPTPQKQNIQPSQDNTQRSPATADPQSQAMPNQPTAQMRVRIFNVLNMASTIPPNYDAELLQIYRDSAKGRSPEQMMEEHVENFRKTEHSQGHDLTLDQRRVFGERIAEVRKSAATLLKSSLTTPQSSKQPQQSGDLSQVDNHGLPQSVIPLAEQTLLYNKMQEDIGRGSRGGIGASTLKQPVPQQSSHQRVDSASMASQPSQRQTPSNANTAAVPPAYQAIPKAQPTPRMNQGAMSSSIQGRSTENGAEYIPQTPVNTTRPTSTPQHAQVNGHGVNHVQPSTGYMHNPMHNPNIARPSTAPPSVPTNELDQLANWLSRENAAPVQHSTTQPISAPNTDSSIGVYSSTKPTTTPKAGSLMGVLVPNMQPSAIQQNSQTLPTPKAGPQMDTRMPGSMQPPPNQQKYSSQLSTADMSVNKSWTGQAPYSSPYSHNGQTGSQTTIGQPFYPSPRMPDPTPAPTQSKKHGKPSHQAKNGALIDKPGKAQAQGAKKPSPASTDSNRNQTSTPKTVSPNPTASVPSPDEKTAFLHLEGAVFHEHFTFPGESDGWTTQLNHVHKEYKMLSSKATVYITRPTFLGGVTFPTIITTSRLTLPGCVLQQPEAAPVPNTTAAPPVAKAPQPADKLPSVPNTAAPSVAKTPQPAGVSSIVPNKLAPPSLAKTKAPKPKVPKPAPYIPCIVNAPMKKPKPIDYTKVHKTPTKVLEPVSSEETDAAQQALEVRARYEDTAAKIEASTEMNFDEKLEAMVQNSNDNWVPTEEEDYLNSLYVAEDADEFFGTDNYDNIEDFNFHAPGLK</sequence>
<feature type="compositionally biased region" description="Basic and acidic residues" evidence="1">
    <location>
        <begin position="433"/>
        <end position="448"/>
    </location>
</feature>
<evidence type="ECO:0000313" key="2">
    <source>
        <dbReference type="EMBL" id="KAL2063611.1"/>
    </source>
</evidence>
<dbReference type="EMBL" id="JAZHXI010000015">
    <property type="protein sequence ID" value="KAL2063611.1"/>
    <property type="molecule type" value="Genomic_DNA"/>
</dbReference>
<feature type="compositionally biased region" description="Polar residues" evidence="1">
    <location>
        <begin position="1091"/>
        <end position="1132"/>
    </location>
</feature>
<accession>A0ABR4C112</accession>
<feature type="compositionally biased region" description="Polar residues" evidence="1">
    <location>
        <begin position="391"/>
        <end position="418"/>
    </location>
</feature>
<feature type="compositionally biased region" description="Polar residues" evidence="1">
    <location>
        <begin position="626"/>
        <end position="647"/>
    </location>
</feature>
<feature type="compositionally biased region" description="Basic and acidic residues" evidence="1">
    <location>
        <begin position="577"/>
        <end position="596"/>
    </location>
</feature>
<feature type="compositionally biased region" description="Polar residues" evidence="1">
    <location>
        <begin position="885"/>
        <end position="901"/>
    </location>
</feature>
<evidence type="ECO:0000256" key="1">
    <source>
        <dbReference type="SAM" id="MobiDB-lite"/>
    </source>
</evidence>
<feature type="compositionally biased region" description="Low complexity" evidence="1">
    <location>
        <begin position="810"/>
        <end position="823"/>
    </location>
</feature>
<dbReference type="Proteomes" id="UP001595075">
    <property type="component" value="Unassembled WGS sequence"/>
</dbReference>
<feature type="compositionally biased region" description="Pro residues" evidence="1">
    <location>
        <begin position="1136"/>
        <end position="1147"/>
    </location>
</feature>
<feature type="compositionally biased region" description="Polar residues" evidence="1">
    <location>
        <begin position="944"/>
        <end position="959"/>
    </location>
</feature>
<feature type="compositionally biased region" description="Polar residues" evidence="1">
    <location>
        <begin position="691"/>
        <end position="723"/>
    </location>
</feature>
<feature type="region of interest" description="Disordered" evidence="1">
    <location>
        <begin position="1293"/>
        <end position="1339"/>
    </location>
</feature>
<feature type="compositionally biased region" description="Basic residues" evidence="1">
    <location>
        <begin position="512"/>
        <end position="524"/>
    </location>
</feature>
<evidence type="ECO:0000313" key="3">
    <source>
        <dbReference type="Proteomes" id="UP001595075"/>
    </source>
</evidence>
<feature type="compositionally biased region" description="Polar residues" evidence="1">
    <location>
        <begin position="541"/>
        <end position="552"/>
    </location>
</feature>